<sequence length="106" mass="12373">MSISERYRQLLDQLDKESDRLYEELPESTVNALRQVDIAVEEMQELTESVGEIPQFQIEAKLSPVLLKSHECLDRARVMLEKDGHDKAGAKIWELEQMIYRLLNDL</sequence>
<dbReference type="EMBL" id="FQZT01000001">
    <property type="protein sequence ID" value="SHI47096.1"/>
    <property type="molecule type" value="Genomic_DNA"/>
</dbReference>
<gene>
    <name evidence="1" type="ORF">SAMN02745165_00142</name>
</gene>
<proteinExistence type="predicted"/>
<dbReference type="OrthoDB" id="5387633at2"/>
<protein>
    <submittedName>
        <fullName evidence="1">Uncharacterized protein</fullName>
    </submittedName>
</protein>
<name>A0A1M6BEI6_MALRU</name>
<accession>A0A1M6BEI6</accession>
<dbReference type="RefSeq" id="WP_139249264.1">
    <property type="nucleotide sequence ID" value="NZ_FQZT01000001.1"/>
</dbReference>
<dbReference type="AlphaFoldDB" id="A0A1M6BEI6"/>
<organism evidence="1 2">
    <name type="scientific">Malonomonas rubra DSM 5091</name>
    <dbReference type="NCBI Taxonomy" id="1122189"/>
    <lineage>
        <taxon>Bacteria</taxon>
        <taxon>Pseudomonadati</taxon>
        <taxon>Thermodesulfobacteriota</taxon>
        <taxon>Desulfuromonadia</taxon>
        <taxon>Desulfuromonadales</taxon>
        <taxon>Geopsychrobacteraceae</taxon>
        <taxon>Malonomonas</taxon>
    </lineage>
</organism>
<evidence type="ECO:0000313" key="1">
    <source>
        <dbReference type="EMBL" id="SHI47096.1"/>
    </source>
</evidence>
<dbReference type="Proteomes" id="UP000184171">
    <property type="component" value="Unassembled WGS sequence"/>
</dbReference>
<reference evidence="1 2" key="1">
    <citation type="submission" date="2016-11" db="EMBL/GenBank/DDBJ databases">
        <authorList>
            <person name="Jaros S."/>
            <person name="Januszkiewicz K."/>
            <person name="Wedrychowicz H."/>
        </authorList>
    </citation>
    <scope>NUCLEOTIDE SEQUENCE [LARGE SCALE GENOMIC DNA]</scope>
    <source>
        <strain evidence="1 2">DSM 5091</strain>
    </source>
</reference>
<dbReference type="STRING" id="1122189.SAMN02745165_00142"/>
<keyword evidence="2" id="KW-1185">Reference proteome</keyword>
<evidence type="ECO:0000313" key="2">
    <source>
        <dbReference type="Proteomes" id="UP000184171"/>
    </source>
</evidence>